<accession>U7PNR9</accession>
<feature type="region of interest" description="Disordered" evidence="4">
    <location>
        <begin position="124"/>
        <end position="144"/>
    </location>
</feature>
<dbReference type="EMBL" id="KI440849">
    <property type="protein sequence ID" value="ERS96571.1"/>
    <property type="molecule type" value="Genomic_DNA"/>
</dbReference>
<evidence type="ECO:0000256" key="4">
    <source>
        <dbReference type="SAM" id="MobiDB-lite"/>
    </source>
</evidence>
<dbReference type="PANTHER" id="PTHR42760:SF133">
    <property type="entry name" value="3-OXOACYL-[ACYL-CARRIER-PROTEIN] REDUCTASE"/>
    <property type="match status" value="1"/>
</dbReference>
<dbReference type="PRINTS" id="PR00081">
    <property type="entry name" value="GDHRDH"/>
</dbReference>
<dbReference type="PRINTS" id="PR00080">
    <property type="entry name" value="SDRFAMILY"/>
</dbReference>
<keyword evidence="2" id="KW-0560">Oxidoreductase</keyword>
<dbReference type="GO" id="GO:0016616">
    <property type="term" value="F:oxidoreductase activity, acting on the CH-OH group of donors, NAD or NADP as acceptor"/>
    <property type="evidence" value="ECO:0007669"/>
    <property type="project" value="TreeGrafter"/>
</dbReference>
<evidence type="ECO:0008006" key="7">
    <source>
        <dbReference type="Google" id="ProtNLM"/>
    </source>
</evidence>
<evidence type="ECO:0000313" key="5">
    <source>
        <dbReference type="EMBL" id="ERS96571.1"/>
    </source>
</evidence>
<dbReference type="Proteomes" id="UP000018087">
    <property type="component" value="Unassembled WGS sequence"/>
</dbReference>
<reference evidence="6" key="1">
    <citation type="journal article" date="2014" name="Genome Announc.">
        <title>Genome sequence of the pathogenic fungus Sporothrix schenckii (ATCC 58251).</title>
        <authorList>
            <person name="Cuomo C.A."/>
            <person name="Rodriguez-Del Valle N."/>
            <person name="Perez-Sanchez L."/>
            <person name="Abouelleil A."/>
            <person name="Goldberg J."/>
            <person name="Young S."/>
            <person name="Zeng Q."/>
            <person name="Birren B.W."/>
        </authorList>
    </citation>
    <scope>NUCLEOTIDE SEQUENCE [LARGE SCALE GENOMIC DNA]</scope>
    <source>
        <strain evidence="6">ATCC 58251 / de Perez 2211183</strain>
    </source>
</reference>
<dbReference type="SUPFAM" id="SSF51735">
    <property type="entry name" value="NAD(P)-binding Rossmann-fold domains"/>
    <property type="match status" value="1"/>
</dbReference>
<comment type="similarity">
    <text evidence="1 3">Belongs to the short-chain dehydrogenases/reductases (SDR) family.</text>
</comment>
<dbReference type="STRING" id="1391915.U7PNR9"/>
<sequence>MRTALAIRPRLAAAPLRIRTAKSQFVQSRRISDDNSILFKGNGKKKNAIGDGSSSSAFESLVSPRTLWLENKKAIVTGGSRGIGEAIAERLAQEGVRCTIIGRDEMALKNVVKNLDYWREQGKYAMPPPKNTVSPSTESNSSSSVHSYVVGDVQDEEMWPKLFANKDVSILVNAAGVTHNALMSRSSPEDIRRVLDTNTYGTILGCREAMIGWLGNRGSDRVILNISSLLAFRGGMGAAPYAASKASIIGLTRALVDEGKSRGIRANVIVPGYIETEMTESVSEPHRSILKGRIPAGRFGRPSEVADAALFLVNNRYANNCVLNLDGGLSAMS</sequence>
<gene>
    <name evidence="5" type="ORF">HMPREF1624_06778</name>
</gene>
<dbReference type="InterPro" id="IPR036291">
    <property type="entry name" value="NAD(P)-bd_dom_sf"/>
</dbReference>
<name>U7PNR9_SPOS1</name>
<feature type="compositionally biased region" description="Low complexity" evidence="4">
    <location>
        <begin position="133"/>
        <end position="144"/>
    </location>
</feature>
<protein>
    <recommendedName>
        <fullName evidence="7">3-oxoacyl-[acyl-carrier-protein] reductase</fullName>
    </recommendedName>
</protein>
<evidence type="ECO:0000313" key="6">
    <source>
        <dbReference type="Proteomes" id="UP000018087"/>
    </source>
</evidence>
<evidence type="ECO:0000256" key="2">
    <source>
        <dbReference type="ARBA" id="ARBA00023002"/>
    </source>
</evidence>
<dbReference type="GO" id="GO:0006633">
    <property type="term" value="P:fatty acid biosynthetic process"/>
    <property type="evidence" value="ECO:0007669"/>
    <property type="project" value="TreeGrafter"/>
</dbReference>
<dbReference type="GO" id="GO:0048038">
    <property type="term" value="F:quinone binding"/>
    <property type="evidence" value="ECO:0007669"/>
    <property type="project" value="TreeGrafter"/>
</dbReference>
<evidence type="ECO:0000256" key="1">
    <source>
        <dbReference type="ARBA" id="ARBA00006484"/>
    </source>
</evidence>
<proteinExistence type="inferred from homology"/>
<dbReference type="AlphaFoldDB" id="U7PNR9"/>
<evidence type="ECO:0000256" key="3">
    <source>
        <dbReference type="RuleBase" id="RU000363"/>
    </source>
</evidence>
<dbReference type="eggNOG" id="KOG0725">
    <property type="taxonomic scope" value="Eukaryota"/>
</dbReference>
<dbReference type="Gene3D" id="3.40.50.720">
    <property type="entry name" value="NAD(P)-binding Rossmann-like Domain"/>
    <property type="match status" value="1"/>
</dbReference>
<keyword evidence="6" id="KW-1185">Reference proteome</keyword>
<dbReference type="Pfam" id="PF13561">
    <property type="entry name" value="adh_short_C2"/>
    <property type="match status" value="1"/>
</dbReference>
<dbReference type="InterPro" id="IPR002347">
    <property type="entry name" value="SDR_fam"/>
</dbReference>
<organism evidence="5 6">
    <name type="scientific">Sporothrix schenckii (strain ATCC 58251 / de Perez 2211183)</name>
    <name type="common">Rose-picker's disease fungus</name>
    <dbReference type="NCBI Taxonomy" id="1391915"/>
    <lineage>
        <taxon>Eukaryota</taxon>
        <taxon>Fungi</taxon>
        <taxon>Dikarya</taxon>
        <taxon>Ascomycota</taxon>
        <taxon>Pezizomycotina</taxon>
        <taxon>Sordariomycetes</taxon>
        <taxon>Sordariomycetidae</taxon>
        <taxon>Ophiostomatales</taxon>
        <taxon>Ophiostomataceae</taxon>
        <taxon>Sporothrix</taxon>
    </lineage>
</organism>
<dbReference type="Pfam" id="PF00106">
    <property type="entry name" value="adh_short"/>
    <property type="match status" value="1"/>
</dbReference>
<dbReference type="HOGENOM" id="CLU_010194_1_3_1"/>
<dbReference type="PANTHER" id="PTHR42760">
    <property type="entry name" value="SHORT-CHAIN DEHYDROGENASES/REDUCTASES FAMILY MEMBER"/>
    <property type="match status" value="1"/>
</dbReference>
<dbReference type="OrthoDB" id="47007at2759"/>